<proteinExistence type="predicted"/>
<dbReference type="Proteomes" id="UP000663844">
    <property type="component" value="Unassembled WGS sequence"/>
</dbReference>
<evidence type="ECO:0000313" key="2">
    <source>
        <dbReference type="Proteomes" id="UP000663844"/>
    </source>
</evidence>
<feature type="non-terminal residue" evidence="1">
    <location>
        <position position="74"/>
    </location>
</feature>
<reference evidence="1" key="1">
    <citation type="submission" date="2021-02" db="EMBL/GenBank/DDBJ databases">
        <authorList>
            <person name="Nowell W R."/>
        </authorList>
    </citation>
    <scope>NUCLEOTIDE SEQUENCE</scope>
</reference>
<dbReference type="AlphaFoldDB" id="A0A820KQM2"/>
<organism evidence="1 2">
    <name type="scientific">Adineta steineri</name>
    <dbReference type="NCBI Taxonomy" id="433720"/>
    <lineage>
        <taxon>Eukaryota</taxon>
        <taxon>Metazoa</taxon>
        <taxon>Spiralia</taxon>
        <taxon>Gnathifera</taxon>
        <taxon>Rotifera</taxon>
        <taxon>Eurotatoria</taxon>
        <taxon>Bdelloidea</taxon>
        <taxon>Adinetida</taxon>
        <taxon>Adinetidae</taxon>
        <taxon>Adineta</taxon>
    </lineage>
</organism>
<feature type="non-terminal residue" evidence="1">
    <location>
        <position position="1"/>
    </location>
</feature>
<sequence>LTNNHVEKISQSIDKIPYQSHESLNRRRSDPKYYSTIGKMNIPPDNFLSHYNSIDYDSTRIPLVDPHSSVLFDD</sequence>
<evidence type="ECO:0000313" key="1">
    <source>
        <dbReference type="EMBL" id="CAF4344067.1"/>
    </source>
</evidence>
<accession>A0A820KQM2</accession>
<name>A0A820KQM2_9BILA</name>
<comment type="caution">
    <text evidence="1">The sequence shown here is derived from an EMBL/GenBank/DDBJ whole genome shotgun (WGS) entry which is preliminary data.</text>
</comment>
<gene>
    <name evidence="1" type="ORF">OXD698_LOCUS48398</name>
</gene>
<protein>
    <submittedName>
        <fullName evidence="1">Uncharacterized protein</fullName>
    </submittedName>
</protein>
<dbReference type="EMBL" id="CAJOAZ010020216">
    <property type="protein sequence ID" value="CAF4344067.1"/>
    <property type="molecule type" value="Genomic_DNA"/>
</dbReference>